<gene>
    <name evidence="2" type="ORF">OY187_16350</name>
</gene>
<sequence>MNKNVNLVLVAALAAAFLGLCFYVVHRTGSIEGLADIGNSSLLVIAIGALAVGAGVRRK</sequence>
<accession>A0ABT4HIF9</accession>
<protein>
    <submittedName>
        <fullName evidence="2">Uncharacterized protein</fullName>
    </submittedName>
</protein>
<proteinExistence type="predicted"/>
<dbReference type="Proteomes" id="UP001084650">
    <property type="component" value="Unassembled WGS sequence"/>
</dbReference>
<keyword evidence="1" id="KW-0472">Membrane</keyword>
<keyword evidence="3" id="KW-1185">Reference proteome</keyword>
<organism evidence="2 3">
    <name type="scientific">Mycolicibacterium iranicum</name>
    <name type="common">Mycobacterium iranicum</name>
    <dbReference type="NCBI Taxonomy" id="912594"/>
    <lineage>
        <taxon>Bacteria</taxon>
        <taxon>Bacillati</taxon>
        <taxon>Actinomycetota</taxon>
        <taxon>Actinomycetes</taxon>
        <taxon>Mycobacteriales</taxon>
        <taxon>Mycobacteriaceae</taxon>
        <taxon>Mycolicibacterium</taxon>
    </lineage>
</organism>
<feature type="transmembrane region" description="Helical" evidence="1">
    <location>
        <begin position="37"/>
        <end position="56"/>
    </location>
</feature>
<evidence type="ECO:0000313" key="3">
    <source>
        <dbReference type="Proteomes" id="UP001084650"/>
    </source>
</evidence>
<comment type="caution">
    <text evidence="2">The sequence shown here is derived from an EMBL/GenBank/DDBJ whole genome shotgun (WGS) entry which is preliminary data.</text>
</comment>
<dbReference type="EMBL" id="JAPQYE010000006">
    <property type="protein sequence ID" value="MCZ0729626.1"/>
    <property type="molecule type" value="Genomic_DNA"/>
</dbReference>
<dbReference type="RefSeq" id="WP_268786567.1">
    <property type="nucleotide sequence ID" value="NZ_JAPQYE010000006.1"/>
</dbReference>
<keyword evidence="1" id="KW-1133">Transmembrane helix</keyword>
<keyword evidence="1" id="KW-0812">Transmembrane</keyword>
<reference evidence="2" key="1">
    <citation type="submission" date="2022-12" db="EMBL/GenBank/DDBJ databases">
        <title>Whole genome sequence of Mycolicibacterium iranicum strain SBH312.</title>
        <authorList>
            <person name="Jani J."/>
            <person name="Arifin Mustapha Z."/>
            <person name="Ahmed K."/>
            <person name="Kai Ling C."/>
        </authorList>
    </citation>
    <scope>NUCLEOTIDE SEQUENCE</scope>
    <source>
        <strain evidence="2">SBH312</strain>
    </source>
</reference>
<name>A0ABT4HIF9_MYCIR</name>
<evidence type="ECO:0000256" key="1">
    <source>
        <dbReference type="SAM" id="Phobius"/>
    </source>
</evidence>
<evidence type="ECO:0000313" key="2">
    <source>
        <dbReference type="EMBL" id="MCZ0729626.1"/>
    </source>
</evidence>